<dbReference type="OrthoDB" id="5119241at2759"/>
<evidence type="ECO:0000313" key="8">
    <source>
        <dbReference type="EMBL" id="KIW57545.1"/>
    </source>
</evidence>
<keyword evidence="9" id="KW-1185">Reference proteome</keyword>
<dbReference type="HOGENOM" id="CLU_055541_0_0_1"/>
<evidence type="ECO:0000256" key="2">
    <source>
        <dbReference type="ARBA" id="ARBA00011245"/>
    </source>
</evidence>
<dbReference type="Proteomes" id="UP000054342">
    <property type="component" value="Unassembled WGS sequence"/>
</dbReference>
<organism evidence="8 9">
    <name type="scientific">Exophiala xenobiotica</name>
    <dbReference type="NCBI Taxonomy" id="348802"/>
    <lineage>
        <taxon>Eukaryota</taxon>
        <taxon>Fungi</taxon>
        <taxon>Dikarya</taxon>
        <taxon>Ascomycota</taxon>
        <taxon>Pezizomycotina</taxon>
        <taxon>Eurotiomycetes</taxon>
        <taxon>Chaetothyriomycetidae</taxon>
        <taxon>Chaetothyriales</taxon>
        <taxon>Herpotrichiellaceae</taxon>
        <taxon>Exophiala</taxon>
    </lineage>
</organism>
<evidence type="ECO:0000256" key="3">
    <source>
        <dbReference type="ARBA" id="ARBA00022723"/>
    </source>
</evidence>
<dbReference type="CDD" id="cd17298">
    <property type="entry name" value="DUF1907"/>
    <property type="match status" value="1"/>
</dbReference>
<evidence type="ECO:0000256" key="1">
    <source>
        <dbReference type="ARBA" id="ARBA00004123"/>
    </source>
</evidence>
<keyword evidence="6" id="KW-0539">Nucleus</keyword>
<keyword evidence="3" id="KW-0479">Metal-binding</keyword>
<keyword evidence="5" id="KW-0862">Zinc</keyword>
<dbReference type="Pfam" id="PF08925">
    <property type="entry name" value="DUF1907"/>
    <property type="match status" value="1"/>
</dbReference>
<dbReference type="RefSeq" id="XP_013318129.1">
    <property type="nucleotide sequence ID" value="XM_013462675.1"/>
</dbReference>
<dbReference type="EMBL" id="KN847319">
    <property type="protein sequence ID" value="KIW57545.1"/>
    <property type="molecule type" value="Genomic_DNA"/>
</dbReference>
<gene>
    <name evidence="8" type="ORF">PV05_06086</name>
</gene>
<sequence length="332" mass="36205">MSSDKKWPLKKVVLSPPPLSALASAISLELSSNFSESSCTVETPPDLTLPPYHLAGPGLTGSTRVVEVGDPSYLIKFDFTRRYDLQPISRKTDMSPSSGLMIGAGAGPFYVLGQNTELMPNFAYGTAAGGGSPEATRNRTHYAKITPADGVSCCQLPDSSKFGLMCNLFCSDGTPGPCLHIKAKSRTGRDNFTQTIQNAIGAAFNKQLVSIGGVFLIRSGKVNLHVMPDFPASPFNNHDDVEKWLRYFEMEFKRDSPEGPLVCLSVLHSGDDKGLGLRMEHTHCFTDSKDGSMETTKGGHYHYDVDETKAEVEYEGWFNVAEHVYRVDPPPS</sequence>
<evidence type="ECO:0000256" key="4">
    <source>
        <dbReference type="ARBA" id="ARBA00022801"/>
    </source>
</evidence>
<evidence type="ECO:0000313" key="9">
    <source>
        <dbReference type="Proteomes" id="UP000054342"/>
    </source>
</evidence>
<dbReference type="GeneID" id="25327994"/>
<accession>A0A0D2ES41</accession>
<evidence type="ECO:0000259" key="7">
    <source>
        <dbReference type="SMART" id="SM01168"/>
    </source>
</evidence>
<name>A0A0D2ES41_9EURO</name>
<dbReference type="GO" id="GO:0016788">
    <property type="term" value="F:hydrolase activity, acting on ester bonds"/>
    <property type="evidence" value="ECO:0007669"/>
    <property type="project" value="TreeGrafter"/>
</dbReference>
<dbReference type="PANTHER" id="PTHR13204:SF1">
    <property type="entry name" value="ESTER HYDROLASE C11ORF54"/>
    <property type="match status" value="1"/>
</dbReference>
<dbReference type="SUPFAM" id="SSF117856">
    <property type="entry name" value="AF0104/ALDC/Ptd012-like"/>
    <property type="match status" value="1"/>
</dbReference>
<dbReference type="SMART" id="SM01168">
    <property type="entry name" value="DUF1907"/>
    <property type="match status" value="1"/>
</dbReference>
<dbReference type="GO" id="GO:0005634">
    <property type="term" value="C:nucleus"/>
    <property type="evidence" value="ECO:0007669"/>
    <property type="project" value="UniProtKB-SubCell"/>
</dbReference>
<dbReference type="GO" id="GO:0008270">
    <property type="term" value="F:zinc ion binding"/>
    <property type="evidence" value="ECO:0007669"/>
    <property type="project" value="TreeGrafter"/>
</dbReference>
<keyword evidence="4" id="KW-0378">Hydrolase</keyword>
<comment type="subcellular location">
    <subcellularLocation>
        <location evidence="1">Nucleus</location>
    </subcellularLocation>
</comment>
<evidence type="ECO:0000256" key="5">
    <source>
        <dbReference type="ARBA" id="ARBA00022833"/>
    </source>
</evidence>
<evidence type="ECO:0000256" key="6">
    <source>
        <dbReference type="ARBA" id="ARBA00023242"/>
    </source>
</evidence>
<dbReference type="InterPro" id="IPR015021">
    <property type="entry name" value="C11orf54_DUF1907"/>
</dbReference>
<proteinExistence type="predicted"/>
<reference evidence="8 9" key="1">
    <citation type="submission" date="2015-01" db="EMBL/GenBank/DDBJ databases">
        <title>The Genome Sequence of Exophiala xenobiotica CBS118157.</title>
        <authorList>
            <consortium name="The Broad Institute Genomics Platform"/>
            <person name="Cuomo C."/>
            <person name="de Hoog S."/>
            <person name="Gorbushina A."/>
            <person name="Stielow B."/>
            <person name="Teixiera M."/>
            <person name="Abouelleil A."/>
            <person name="Chapman S.B."/>
            <person name="Priest M."/>
            <person name="Young S.K."/>
            <person name="Wortman J."/>
            <person name="Nusbaum C."/>
            <person name="Birren B."/>
        </authorList>
    </citation>
    <scope>NUCLEOTIDE SEQUENCE [LARGE SCALE GENOMIC DNA]</scope>
    <source>
        <strain evidence="8 9">CBS 118157</strain>
    </source>
</reference>
<dbReference type="PANTHER" id="PTHR13204">
    <property type="entry name" value="PTD012 PROTEIN"/>
    <property type="match status" value="1"/>
</dbReference>
<dbReference type="AlphaFoldDB" id="A0A0D2ES41"/>
<comment type="subunit">
    <text evidence="2">Monomer.</text>
</comment>
<protein>
    <recommendedName>
        <fullName evidence="7">DUF1907 domain-containing protein</fullName>
    </recommendedName>
</protein>
<feature type="domain" description="DUF1907" evidence="7">
    <location>
        <begin position="25"/>
        <end position="327"/>
    </location>
</feature>